<name>A0A1H0HF90_9PSEU</name>
<dbReference type="GO" id="GO:0140359">
    <property type="term" value="F:ABC-type transporter activity"/>
    <property type="evidence" value="ECO:0007669"/>
    <property type="project" value="InterPro"/>
</dbReference>
<comment type="subcellular location">
    <subcellularLocation>
        <location evidence="6">Cell membrane</location>
        <topology evidence="6">Multi-pass membrane protein</topology>
    </subcellularLocation>
    <subcellularLocation>
        <location evidence="1">Membrane</location>
        <topology evidence="1">Multi-pass membrane protein</topology>
    </subcellularLocation>
</comment>
<proteinExistence type="inferred from homology"/>
<dbReference type="AlphaFoldDB" id="A0A1H0HF90"/>
<feature type="transmembrane region" description="Helical" evidence="6">
    <location>
        <begin position="139"/>
        <end position="164"/>
    </location>
</feature>
<feature type="transmembrane region" description="Helical" evidence="6">
    <location>
        <begin position="226"/>
        <end position="248"/>
    </location>
</feature>
<dbReference type="RefSeq" id="WP_091370403.1">
    <property type="nucleotide sequence ID" value="NZ_FNDV01000001.1"/>
</dbReference>
<dbReference type="PROSITE" id="PS51012">
    <property type="entry name" value="ABC_TM2"/>
    <property type="match status" value="1"/>
</dbReference>
<keyword evidence="4 6" id="KW-0472">Membrane</keyword>
<evidence type="ECO:0000256" key="2">
    <source>
        <dbReference type="ARBA" id="ARBA00022692"/>
    </source>
</evidence>
<keyword evidence="3 6" id="KW-1133">Transmembrane helix</keyword>
<dbReference type="PIRSF" id="PIRSF006648">
    <property type="entry name" value="DrrB"/>
    <property type="match status" value="1"/>
</dbReference>
<dbReference type="Pfam" id="PF01061">
    <property type="entry name" value="ABC2_membrane"/>
    <property type="match status" value="1"/>
</dbReference>
<organism evidence="8 9">
    <name type="scientific">Actinokineospora alba</name>
    <dbReference type="NCBI Taxonomy" id="504798"/>
    <lineage>
        <taxon>Bacteria</taxon>
        <taxon>Bacillati</taxon>
        <taxon>Actinomycetota</taxon>
        <taxon>Actinomycetes</taxon>
        <taxon>Pseudonocardiales</taxon>
        <taxon>Pseudonocardiaceae</taxon>
        <taxon>Actinokineospora</taxon>
    </lineage>
</organism>
<keyword evidence="9" id="KW-1185">Reference proteome</keyword>
<dbReference type="GO" id="GO:0046677">
    <property type="term" value="P:response to antibiotic"/>
    <property type="evidence" value="ECO:0007669"/>
    <property type="project" value="UniProtKB-KW"/>
</dbReference>
<sequence>MVDDLRSVLTVAALELRVQRRDLSPIVVLTLMPVLLTAFLTPTYERLLDGGAAPGVTGPGQAISGLAVMFSLMLVAHVGFVFYRDHGWNTWDRYLGADLPLWALVLGKLLVPFALLAAQAAALLAAGVALFGLRVEGSWLAVSLVLVCYLLCLVALAFLGVTLCRTIMQLTTVGNVLALVFSGVGGALVPLSVLPVWLQPLAPAVPSYWAVRGLQSAFTGGDLGSVAVPALALLGFTAGFVVAAVLVFRPNERKVSWS</sequence>
<evidence type="ECO:0000313" key="8">
    <source>
        <dbReference type="EMBL" id="SDO17714.1"/>
    </source>
</evidence>
<evidence type="ECO:0000256" key="6">
    <source>
        <dbReference type="RuleBase" id="RU361157"/>
    </source>
</evidence>
<dbReference type="InterPro" id="IPR051784">
    <property type="entry name" value="Nod_factor_ABC_transporter"/>
</dbReference>
<feature type="transmembrane region" description="Helical" evidence="6">
    <location>
        <begin position="176"/>
        <end position="198"/>
    </location>
</feature>
<dbReference type="Proteomes" id="UP000199651">
    <property type="component" value="Unassembled WGS sequence"/>
</dbReference>
<comment type="similarity">
    <text evidence="6">Belongs to the ABC-2 integral membrane protein family.</text>
</comment>
<dbReference type="PANTHER" id="PTHR43229:SF6">
    <property type="entry name" value="ABC-TYPE MULTIDRUG TRANSPORT SYSTEM, PERMEASE COMPONENT"/>
    <property type="match status" value="1"/>
</dbReference>
<gene>
    <name evidence="8" type="ORF">SAMN05192558_10289</name>
</gene>
<evidence type="ECO:0000256" key="3">
    <source>
        <dbReference type="ARBA" id="ARBA00022989"/>
    </source>
</evidence>
<dbReference type="InterPro" id="IPR013525">
    <property type="entry name" value="ABC2_TM"/>
</dbReference>
<evidence type="ECO:0000256" key="5">
    <source>
        <dbReference type="ARBA" id="ARBA00023251"/>
    </source>
</evidence>
<evidence type="ECO:0000259" key="7">
    <source>
        <dbReference type="PROSITE" id="PS51012"/>
    </source>
</evidence>
<feature type="transmembrane region" description="Helical" evidence="6">
    <location>
        <begin position="109"/>
        <end position="133"/>
    </location>
</feature>
<evidence type="ECO:0000313" key="9">
    <source>
        <dbReference type="Proteomes" id="UP000199651"/>
    </source>
</evidence>
<keyword evidence="5" id="KW-0046">Antibiotic resistance</keyword>
<feature type="domain" description="ABC transmembrane type-2" evidence="7">
    <location>
        <begin position="24"/>
        <end position="251"/>
    </location>
</feature>
<evidence type="ECO:0000256" key="1">
    <source>
        <dbReference type="ARBA" id="ARBA00004141"/>
    </source>
</evidence>
<dbReference type="InterPro" id="IPR047817">
    <property type="entry name" value="ABC2_TM_bact-type"/>
</dbReference>
<feature type="transmembrane region" description="Helical" evidence="6">
    <location>
        <begin position="62"/>
        <end position="83"/>
    </location>
</feature>
<accession>A0A1H0HF90</accession>
<keyword evidence="6" id="KW-1003">Cell membrane</keyword>
<dbReference type="STRING" id="504798.SAMN05421871_101214"/>
<feature type="transmembrane region" description="Helical" evidence="6">
    <location>
        <begin position="23"/>
        <end position="42"/>
    </location>
</feature>
<keyword evidence="6" id="KW-0813">Transport</keyword>
<protein>
    <recommendedName>
        <fullName evidence="6">Transport permease protein</fullName>
    </recommendedName>
</protein>
<dbReference type="GO" id="GO:0043190">
    <property type="term" value="C:ATP-binding cassette (ABC) transporter complex"/>
    <property type="evidence" value="ECO:0007669"/>
    <property type="project" value="InterPro"/>
</dbReference>
<dbReference type="EMBL" id="FNJB01000002">
    <property type="protein sequence ID" value="SDO17714.1"/>
    <property type="molecule type" value="Genomic_DNA"/>
</dbReference>
<dbReference type="OrthoDB" id="9786643at2"/>
<dbReference type="InterPro" id="IPR000412">
    <property type="entry name" value="ABC_2_transport"/>
</dbReference>
<reference evidence="9" key="1">
    <citation type="submission" date="2016-10" db="EMBL/GenBank/DDBJ databases">
        <authorList>
            <person name="Varghese N."/>
            <person name="Submissions S."/>
        </authorList>
    </citation>
    <scope>NUCLEOTIDE SEQUENCE [LARGE SCALE GENOMIC DNA]</scope>
    <source>
        <strain evidence="9">IBRC-M 10655</strain>
    </source>
</reference>
<evidence type="ECO:0000256" key="4">
    <source>
        <dbReference type="ARBA" id="ARBA00023136"/>
    </source>
</evidence>
<keyword evidence="2 6" id="KW-0812">Transmembrane</keyword>
<dbReference type="PANTHER" id="PTHR43229">
    <property type="entry name" value="NODULATION PROTEIN J"/>
    <property type="match status" value="1"/>
</dbReference>